<dbReference type="InterPro" id="IPR035437">
    <property type="entry name" value="SNase_OB-fold_sf"/>
</dbReference>
<reference evidence="6 7" key="1">
    <citation type="journal article" date="2016" name="Nat. Commun.">
        <title>Thousands of microbial genomes shed light on interconnected biogeochemical processes in an aquifer system.</title>
        <authorList>
            <person name="Anantharaman K."/>
            <person name="Brown C.T."/>
            <person name="Hug L.A."/>
            <person name="Sharon I."/>
            <person name="Castelle C.J."/>
            <person name="Probst A.J."/>
            <person name="Thomas B.C."/>
            <person name="Singh A."/>
            <person name="Wilkins M.J."/>
            <person name="Karaoz U."/>
            <person name="Brodie E.L."/>
            <person name="Williams K.H."/>
            <person name="Hubbard S.S."/>
            <person name="Banfield J.F."/>
        </authorList>
    </citation>
    <scope>NUCLEOTIDE SEQUENCE [LARGE SCALE GENOMIC DNA]</scope>
</reference>
<dbReference type="InterPro" id="IPR002071">
    <property type="entry name" value="Thermonucl_AS"/>
</dbReference>
<keyword evidence="4" id="KW-0472">Membrane</keyword>
<dbReference type="GO" id="GO:0016787">
    <property type="term" value="F:hydrolase activity"/>
    <property type="evidence" value="ECO:0007669"/>
    <property type="project" value="UniProtKB-KW"/>
</dbReference>
<feature type="transmembrane region" description="Helical" evidence="4">
    <location>
        <begin position="16"/>
        <end position="37"/>
    </location>
</feature>
<evidence type="ECO:0000313" key="7">
    <source>
        <dbReference type="Proteomes" id="UP000176897"/>
    </source>
</evidence>
<evidence type="ECO:0000256" key="2">
    <source>
        <dbReference type="ARBA" id="ARBA00022759"/>
    </source>
</evidence>
<organism evidence="6 7">
    <name type="scientific">Candidatus Uhrbacteria bacterium RIFCSPLOWO2_01_FULL_47_24</name>
    <dbReference type="NCBI Taxonomy" id="1802401"/>
    <lineage>
        <taxon>Bacteria</taxon>
        <taxon>Candidatus Uhriibacteriota</taxon>
    </lineage>
</organism>
<name>A0A1F7US95_9BACT</name>
<dbReference type="GO" id="GO:0004519">
    <property type="term" value="F:endonuclease activity"/>
    <property type="evidence" value="ECO:0007669"/>
    <property type="project" value="UniProtKB-KW"/>
</dbReference>
<keyword evidence="4" id="KW-0812">Transmembrane</keyword>
<keyword evidence="4" id="KW-1133">Transmembrane helix</keyword>
<comment type="caution">
    <text evidence="6">The sequence shown here is derived from an EMBL/GenBank/DDBJ whole genome shotgun (WGS) entry which is preliminary data.</text>
</comment>
<keyword evidence="1" id="KW-0540">Nuclease</keyword>
<dbReference type="PANTHER" id="PTHR12302:SF3">
    <property type="entry name" value="SERINE_THREONINE-PROTEIN KINASE 31"/>
    <property type="match status" value="1"/>
</dbReference>
<dbReference type="PANTHER" id="PTHR12302">
    <property type="entry name" value="EBNA2 BINDING PROTEIN P100"/>
    <property type="match status" value="1"/>
</dbReference>
<feature type="domain" description="TNase-like" evidence="5">
    <location>
        <begin position="110"/>
        <end position="243"/>
    </location>
</feature>
<dbReference type="SMART" id="SM00318">
    <property type="entry name" value="SNc"/>
    <property type="match status" value="1"/>
</dbReference>
<keyword evidence="2" id="KW-0255">Endonuclease</keyword>
<gene>
    <name evidence="6" type="ORF">A3B21_02695</name>
</gene>
<keyword evidence="3" id="KW-0378">Hydrolase</keyword>
<dbReference type="GO" id="GO:0003676">
    <property type="term" value="F:nucleic acid binding"/>
    <property type="evidence" value="ECO:0007669"/>
    <property type="project" value="InterPro"/>
</dbReference>
<dbReference type="EMBL" id="MGEJ01000009">
    <property type="protein sequence ID" value="OGL81173.1"/>
    <property type="molecule type" value="Genomic_DNA"/>
</dbReference>
<evidence type="ECO:0000313" key="6">
    <source>
        <dbReference type="EMBL" id="OGL81173.1"/>
    </source>
</evidence>
<dbReference type="STRING" id="1802401.A3B21_02695"/>
<dbReference type="Gene3D" id="2.40.50.90">
    <property type="match status" value="1"/>
</dbReference>
<proteinExistence type="predicted"/>
<evidence type="ECO:0000256" key="1">
    <source>
        <dbReference type="ARBA" id="ARBA00022722"/>
    </source>
</evidence>
<sequence length="292" mass="32496">MKQDNQIQEGTKQRGYILFLLGVIVGMIISAILFFSLQQSSAHPGRTASDGCHYCRTNCDSWGVAWNARHCHGGTSAPIDFNKMRTNLGLPPPLPPPEPEPPIELLTSKAQITVTVLEVIDGDTIRVSLSDGTVEKVRLVGIDTPETKDPRKIVECFGQEASEHLTNLLDGRVVTLRRDQVGDNRDKYARLLRYVALGNEDINLKMVKDGYAYAYTTYPFDKKASYVAAQANAKAALRGLWAPDSCNGERQKPQEPEIAPQLPISLPVQSNERKGRVLGWFKHLLIRIFTKN</sequence>
<dbReference type="PROSITE" id="PS50830">
    <property type="entry name" value="TNASE_3"/>
    <property type="match status" value="1"/>
</dbReference>
<evidence type="ECO:0000259" key="5">
    <source>
        <dbReference type="PROSITE" id="PS50830"/>
    </source>
</evidence>
<protein>
    <recommendedName>
        <fullName evidence="5">TNase-like domain-containing protein</fullName>
    </recommendedName>
</protein>
<dbReference type="PROSITE" id="PS01123">
    <property type="entry name" value="TNASE_1"/>
    <property type="match status" value="1"/>
</dbReference>
<dbReference type="Pfam" id="PF00565">
    <property type="entry name" value="SNase"/>
    <property type="match status" value="1"/>
</dbReference>
<dbReference type="SUPFAM" id="SSF50199">
    <property type="entry name" value="Staphylococcal nuclease"/>
    <property type="match status" value="1"/>
</dbReference>
<dbReference type="Proteomes" id="UP000176897">
    <property type="component" value="Unassembled WGS sequence"/>
</dbReference>
<evidence type="ECO:0000256" key="4">
    <source>
        <dbReference type="SAM" id="Phobius"/>
    </source>
</evidence>
<accession>A0A1F7US95</accession>
<dbReference type="AlphaFoldDB" id="A0A1F7US95"/>
<evidence type="ECO:0000256" key="3">
    <source>
        <dbReference type="ARBA" id="ARBA00022801"/>
    </source>
</evidence>
<dbReference type="InterPro" id="IPR016071">
    <property type="entry name" value="Staphylococal_nuclease_OB-fold"/>
</dbReference>